<evidence type="ECO:0000313" key="2">
    <source>
        <dbReference type="EMBL" id="KAK4385544.1"/>
    </source>
</evidence>
<dbReference type="PANTHER" id="PTHR33067:SF15">
    <property type="entry name" value="RNA-DIRECTED DNA POLYMERASE"/>
    <property type="match status" value="1"/>
</dbReference>
<feature type="compositionally biased region" description="Low complexity" evidence="1">
    <location>
        <begin position="155"/>
        <end position="168"/>
    </location>
</feature>
<accession>A0AAE1W2J1</accession>
<dbReference type="InterPro" id="IPR021109">
    <property type="entry name" value="Peptidase_aspartic_dom_sf"/>
</dbReference>
<reference evidence="2" key="1">
    <citation type="submission" date="2020-06" db="EMBL/GenBank/DDBJ databases">
        <authorList>
            <person name="Li T."/>
            <person name="Hu X."/>
            <person name="Zhang T."/>
            <person name="Song X."/>
            <person name="Zhang H."/>
            <person name="Dai N."/>
            <person name="Sheng W."/>
            <person name="Hou X."/>
            <person name="Wei L."/>
        </authorList>
    </citation>
    <scope>NUCLEOTIDE SEQUENCE</scope>
    <source>
        <strain evidence="2">K16</strain>
        <tissue evidence="2">Leaf</tissue>
    </source>
</reference>
<dbReference type="EMBL" id="JACGWL010000016">
    <property type="protein sequence ID" value="KAK4385544.1"/>
    <property type="molecule type" value="Genomic_DNA"/>
</dbReference>
<comment type="caution">
    <text evidence="2">The sequence shown here is derived from an EMBL/GenBank/DDBJ whole genome shotgun (WGS) entry which is preliminary data.</text>
</comment>
<feature type="region of interest" description="Disordered" evidence="1">
    <location>
        <begin position="138"/>
        <end position="168"/>
    </location>
</feature>
<sequence>MGLVEDVLVKVNDFLFSMKFYILKMGAEGLETSASSLLGRPFMKTSKTQIDVDNATLFVEFDGEVVKFDILDARKYYLDEDDECVKFIGEVAPSQSFGGVFETVEGSLGRREQQRATSTLVSSLRDPLRAAAVDVSSGRRDEYSVSGTHIHRPHSSSTAPTPSATGAE</sequence>
<reference evidence="2" key="2">
    <citation type="journal article" date="2024" name="Plant">
        <title>Genomic evolution and insights into agronomic trait innovations of Sesamum species.</title>
        <authorList>
            <person name="Miao H."/>
            <person name="Wang L."/>
            <person name="Qu L."/>
            <person name="Liu H."/>
            <person name="Sun Y."/>
            <person name="Le M."/>
            <person name="Wang Q."/>
            <person name="Wei S."/>
            <person name="Zheng Y."/>
            <person name="Lin W."/>
            <person name="Duan Y."/>
            <person name="Cao H."/>
            <person name="Xiong S."/>
            <person name="Wang X."/>
            <person name="Wei L."/>
            <person name="Li C."/>
            <person name="Ma Q."/>
            <person name="Ju M."/>
            <person name="Zhao R."/>
            <person name="Li G."/>
            <person name="Mu C."/>
            <person name="Tian Q."/>
            <person name="Mei H."/>
            <person name="Zhang T."/>
            <person name="Gao T."/>
            <person name="Zhang H."/>
        </authorList>
    </citation>
    <scope>NUCLEOTIDE SEQUENCE</scope>
    <source>
        <strain evidence="2">K16</strain>
    </source>
</reference>
<name>A0AAE1W2J1_9LAMI</name>
<dbReference type="Gene3D" id="2.40.70.10">
    <property type="entry name" value="Acid Proteases"/>
    <property type="match status" value="1"/>
</dbReference>
<evidence type="ECO:0000313" key="3">
    <source>
        <dbReference type="Proteomes" id="UP001289374"/>
    </source>
</evidence>
<dbReference type="Proteomes" id="UP001289374">
    <property type="component" value="Unassembled WGS sequence"/>
</dbReference>
<protein>
    <submittedName>
        <fullName evidence="2">Uncharacterized protein</fullName>
    </submittedName>
</protein>
<dbReference type="PANTHER" id="PTHR33067">
    <property type="entry name" value="RNA-DIRECTED DNA POLYMERASE-RELATED"/>
    <property type="match status" value="1"/>
</dbReference>
<keyword evidence="3" id="KW-1185">Reference proteome</keyword>
<evidence type="ECO:0000256" key="1">
    <source>
        <dbReference type="SAM" id="MobiDB-lite"/>
    </source>
</evidence>
<organism evidence="2 3">
    <name type="scientific">Sesamum angolense</name>
    <dbReference type="NCBI Taxonomy" id="2727404"/>
    <lineage>
        <taxon>Eukaryota</taxon>
        <taxon>Viridiplantae</taxon>
        <taxon>Streptophyta</taxon>
        <taxon>Embryophyta</taxon>
        <taxon>Tracheophyta</taxon>
        <taxon>Spermatophyta</taxon>
        <taxon>Magnoliopsida</taxon>
        <taxon>eudicotyledons</taxon>
        <taxon>Gunneridae</taxon>
        <taxon>Pentapetalae</taxon>
        <taxon>asterids</taxon>
        <taxon>lamiids</taxon>
        <taxon>Lamiales</taxon>
        <taxon>Pedaliaceae</taxon>
        <taxon>Sesamum</taxon>
    </lineage>
</organism>
<proteinExistence type="predicted"/>
<gene>
    <name evidence="2" type="ORF">Sango_2678400</name>
</gene>
<dbReference type="AlphaFoldDB" id="A0AAE1W2J1"/>